<evidence type="ECO:0000256" key="13">
    <source>
        <dbReference type="ARBA" id="ARBA00023136"/>
    </source>
</evidence>
<feature type="modified residue" description="Phosphohistidine" evidence="14">
    <location>
        <position position="1007"/>
    </location>
</feature>
<dbReference type="InterPro" id="IPR011006">
    <property type="entry name" value="CheY-like_superfamily"/>
</dbReference>
<keyword evidence="8" id="KW-0547">Nucleotide-binding</keyword>
<evidence type="ECO:0000256" key="14">
    <source>
        <dbReference type="PROSITE-ProRule" id="PRU00110"/>
    </source>
</evidence>
<evidence type="ECO:0000256" key="1">
    <source>
        <dbReference type="ARBA" id="ARBA00000085"/>
    </source>
</evidence>
<feature type="domain" description="Histidine kinase" evidence="17">
    <location>
        <begin position="410"/>
        <end position="627"/>
    </location>
</feature>
<dbReference type="CDD" id="cd00088">
    <property type="entry name" value="HPT"/>
    <property type="match status" value="1"/>
</dbReference>
<dbReference type="GO" id="GO:0005886">
    <property type="term" value="C:plasma membrane"/>
    <property type="evidence" value="ECO:0007669"/>
    <property type="project" value="UniProtKB-SubCell"/>
</dbReference>
<dbReference type="Gene3D" id="3.40.50.2300">
    <property type="match status" value="1"/>
</dbReference>
<dbReference type="CDD" id="cd00082">
    <property type="entry name" value="HisKA"/>
    <property type="match status" value="1"/>
</dbReference>
<dbReference type="PROSITE" id="PS50894">
    <property type="entry name" value="HPT"/>
    <property type="match status" value="1"/>
</dbReference>
<dbReference type="InterPro" id="IPR003594">
    <property type="entry name" value="HATPase_dom"/>
</dbReference>
<dbReference type="InterPro" id="IPR036641">
    <property type="entry name" value="HPT_dom_sf"/>
</dbReference>
<dbReference type="FunFam" id="1.10.287.130:FF:000002">
    <property type="entry name" value="Two-component osmosensing histidine kinase"/>
    <property type="match status" value="1"/>
</dbReference>
<evidence type="ECO:0000256" key="8">
    <source>
        <dbReference type="ARBA" id="ARBA00022741"/>
    </source>
</evidence>
<accession>A0A516GZT6</accession>
<dbReference type="RefSeq" id="WP_144067831.1">
    <property type="nucleotide sequence ID" value="NZ_CP041636.1"/>
</dbReference>
<evidence type="ECO:0000256" key="15">
    <source>
        <dbReference type="PROSITE-ProRule" id="PRU00169"/>
    </source>
</evidence>
<dbReference type="Pfam" id="PF02743">
    <property type="entry name" value="dCache_1"/>
    <property type="match status" value="1"/>
</dbReference>
<dbReference type="InterPro" id="IPR036890">
    <property type="entry name" value="HATPase_C_sf"/>
</dbReference>
<dbReference type="PANTHER" id="PTHR45339">
    <property type="entry name" value="HYBRID SIGNAL TRANSDUCTION HISTIDINE KINASE J"/>
    <property type="match status" value="1"/>
</dbReference>
<dbReference type="InterPro" id="IPR029151">
    <property type="entry name" value="Sensor-like_sf"/>
</dbReference>
<dbReference type="Pfam" id="PF02518">
    <property type="entry name" value="HATPase_c"/>
    <property type="match status" value="1"/>
</dbReference>
<keyword evidence="6" id="KW-0808">Transferase</keyword>
<dbReference type="Gene3D" id="3.30.565.10">
    <property type="entry name" value="Histidine kinase-like ATPase, C-terminal domain"/>
    <property type="match status" value="1"/>
</dbReference>
<proteinExistence type="predicted"/>
<dbReference type="OrthoDB" id="7346568at2"/>
<evidence type="ECO:0000256" key="3">
    <source>
        <dbReference type="ARBA" id="ARBA00012438"/>
    </source>
</evidence>
<comment type="catalytic activity">
    <reaction evidence="1">
        <text>ATP + protein L-histidine = ADP + protein N-phospho-L-histidine.</text>
        <dbReference type="EC" id="2.7.13.3"/>
    </reaction>
</comment>
<keyword evidence="11 16" id="KW-1133">Transmembrane helix</keyword>
<gene>
    <name evidence="20" type="ORF">FNB15_05970</name>
</gene>
<evidence type="ECO:0000256" key="6">
    <source>
        <dbReference type="ARBA" id="ARBA00022679"/>
    </source>
</evidence>
<feature type="transmembrane region" description="Helical" evidence="16">
    <location>
        <begin position="356"/>
        <end position="374"/>
    </location>
</feature>
<dbReference type="SMART" id="SM00448">
    <property type="entry name" value="REC"/>
    <property type="match status" value="1"/>
</dbReference>
<dbReference type="CDD" id="cd12913">
    <property type="entry name" value="PDC1_MCP_like"/>
    <property type="match status" value="1"/>
</dbReference>
<dbReference type="PROSITE" id="PS50110">
    <property type="entry name" value="RESPONSE_REGULATORY"/>
    <property type="match status" value="1"/>
</dbReference>
<keyword evidence="7 16" id="KW-0812">Transmembrane</keyword>
<dbReference type="InterPro" id="IPR004358">
    <property type="entry name" value="Sig_transdc_His_kin-like_C"/>
</dbReference>
<dbReference type="FunFam" id="3.30.565.10:FF:000078">
    <property type="entry name" value="Two-component sensor histidine kinase"/>
    <property type="match status" value="1"/>
</dbReference>
<keyword evidence="13 16" id="KW-0472">Membrane</keyword>
<dbReference type="PRINTS" id="PR00344">
    <property type="entry name" value="BCTRLSENSOR"/>
</dbReference>
<dbReference type="PANTHER" id="PTHR45339:SF5">
    <property type="entry name" value="HISTIDINE KINASE"/>
    <property type="match status" value="1"/>
</dbReference>
<dbReference type="SUPFAM" id="SSF55874">
    <property type="entry name" value="ATPase domain of HSP90 chaperone/DNA topoisomerase II/histidine kinase"/>
    <property type="match status" value="1"/>
</dbReference>
<dbReference type="Pfam" id="PF01627">
    <property type="entry name" value="Hpt"/>
    <property type="match status" value="1"/>
</dbReference>
<dbReference type="KEGG" id="fer:FNB15_05970"/>
<dbReference type="InterPro" id="IPR005467">
    <property type="entry name" value="His_kinase_dom"/>
</dbReference>
<evidence type="ECO:0000256" key="10">
    <source>
        <dbReference type="ARBA" id="ARBA00022840"/>
    </source>
</evidence>
<evidence type="ECO:0000313" key="21">
    <source>
        <dbReference type="Proteomes" id="UP000317496"/>
    </source>
</evidence>
<dbReference type="SUPFAM" id="SSF47384">
    <property type="entry name" value="Homodimeric domain of signal transducing histidine kinase"/>
    <property type="match status" value="1"/>
</dbReference>
<feature type="transmembrane region" description="Helical" evidence="16">
    <location>
        <begin position="6"/>
        <end position="28"/>
    </location>
</feature>
<dbReference type="Pfam" id="PF00072">
    <property type="entry name" value="Response_reg"/>
    <property type="match status" value="1"/>
</dbReference>
<evidence type="ECO:0000256" key="12">
    <source>
        <dbReference type="ARBA" id="ARBA00023012"/>
    </source>
</evidence>
<evidence type="ECO:0000256" key="9">
    <source>
        <dbReference type="ARBA" id="ARBA00022777"/>
    </source>
</evidence>
<dbReference type="SMART" id="SM00388">
    <property type="entry name" value="HisKA"/>
    <property type="match status" value="1"/>
</dbReference>
<dbReference type="SUPFAM" id="SSF52172">
    <property type="entry name" value="CheY-like"/>
    <property type="match status" value="1"/>
</dbReference>
<comment type="subcellular location">
    <subcellularLocation>
        <location evidence="2">Cell membrane</location>
        <topology evidence="2">Multi-pass membrane protein</topology>
    </subcellularLocation>
</comment>
<dbReference type="EMBL" id="CP041636">
    <property type="protein sequence ID" value="QDO96850.1"/>
    <property type="molecule type" value="Genomic_DNA"/>
</dbReference>
<evidence type="ECO:0000256" key="7">
    <source>
        <dbReference type="ARBA" id="ARBA00022692"/>
    </source>
</evidence>
<keyword evidence="4" id="KW-1003">Cell membrane</keyword>
<reference evidence="20 21" key="1">
    <citation type="submission" date="2019-07" db="EMBL/GenBank/DDBJ databases">
        <title>Genome sequencing for Ferrovibrio sp. K5.</title>
        <authorList>
            <person name="Park S.-J."/>
        </authorList>
    </citation>
    <scope>NUCLEOTIDE SEQUENCE [LARGE SCALE GENOMIC DNA]</scope>
    <source>
        <strain evidence="20 21">K5</strain>
    </source>
</reference>
<dbReference type="Pfam" id="PF00512">
    <property type="entry name" value="HisKA"/>
    <property type="match status" value="1"/>
</dbReference>
<sequence>MSFLRHYALPIAAAAIVVVLGLLLALVLHRQQEERLVADAEAGLNRIAQQISASLDDLFEPAITFTNTVNDARLFETSGTDTARLLFALGGNPLRRLPQVNGIYLGFPDGAFLQMQQFVPEPVRDATTGLIDAAMGTRRILLPRAQDGSNGDDRWLYFDRTAAAGQEWRKASVMPPPYDPRLRPWYLQALVSDLPVWTDPYVFASTGKLGVTYATKILKPDGELWAVLGIDLSIEALSRILLQHERRHAGFDGLVFATDHLGNVLAHPDVAALIDRTDLNLSTFLQRYQHPSTFERQIIATVKQAGPVYRLRSDGVDYILSRADPRGSNAMPLRLHMAQNLDSVTAAARKTLGRNLLYLVIGAVALGAGIAYAVKLSVEVGARKRAETELIGARDQAEAATKAKSDFLATMSHEIRTPMNGVMSMAEMLELTRLDADQQRMAKVIRESGGALLTVINDILDFSKIEAGKLDLEQIAFSLGDAVDGVGELLAARADDKGLDLLVEIDPALPDQRLGDPTRLRQVLLNLGGNAIKFTERGHVHMSVRETGDGLLHFAVRDTGIGLTPEQQARLFQPFMQADSSTARKFGGTGLGLSICHRLCEMMGGRIGVDSTPGEGSVFWFELPLPAEAGATAPAPPAEISGDFNHGGIAGTRALLVGLPDSMADVATRYLEAAGIAVAARVDTLEAAAAQPPGSHDLALVDARCSDYVMQEAADLLDPGLPRILLASRYLVSTLDAAAHPDKQGASFRATLTYPLHRISLWRAVALARGLTVPEQAAATRDDMDFTPPDFTEAAAAQAMILVAEDNPTNQMVIRQMLSRMGFACDIAADGAAALRQYEAERGSYGLLLTDFHMPEMDGFALTAAIRAQEAQRGAPRLPIIALTADALSGTEQKCLAAGMDAYLTKPIDSRALGRMLAHWLPRALPLRRSAESVAAAAAPAKPKPPTAAAWDTDIFDATKLAESFGSFNDMAKQLLQDFLRDARDRLDEVNAALAAGDLAQLRHLAHALKGGALTIGAGRLGHLAGDLQDACDAQDADTAALMAELLPPTLDELTATLPLILKA</sequence>
<organism evidence="20 21">
    <name type="scientific">Ferrovibrio terrae</name>
    <dbReference type="NCBI Taxonomy" id="2594003"/>
    <lineage>
        <taxon>Bacteria</taxon>
        <taxon>Pseudomonadati</taxon>
        <taxon>Pseudomonadota</taxon>
        <taxon>Alphaproteobacteria</taxon>
        <taxon>Rhodospirillales</taxon>
        <taxon>Rhodospirillaceae</taxon>
        <taxon>Ferrovibrio</taxon>
    </lineage>
</organism>
<evidence type="ECO:0000256" key="11">
    <source>
        <dbReference type="ARBA" id="ARBA00022989"/>
    </source>
</evidence>
<evidence type="ECO:0000259" key="17">
    <source>
        <dbReference type="PROSITE" id="PS50109"/>
    </source>
</evidence>
<dbReference type="Gene3D" id="3.30.450.20">
    <property type="entry name" value="PAS domain"/>
    <property type="match status" value="1"/>
</dbReference>
<evidence type="ECO:0000256" key="2">
    <source>
        <dbReference type="ARBA" id="ARBA00004651"/>
    </source>
</evidence>
<dbReference type="InterPro" id="IPR003661">
    <property type="entry name" value="HisK_dim/P_dom"/>
</dbReference>
<dbReference type="InterPro" id="IPR033479">
    <property type="entry name" value="dCache_1"/>
</dbReference>
<keyword evidence="5 15" id="KW-0597">Phosphoprotein</keyword>
<dbReference type="GO" id="GO:0000155">
    <property type="term" value="F:phosphorelay sensor kinase activity"/>
    <property type="evidence" value="ECO:0007669"/>
    <property type="project" value="InterPro"/>
</dbReference>
<feature type="domain" description="HPt" evidence="19">
    <location>
        <begin position="968"/>
        <end position="1064"/>
    </location>
</feature>
<keyword evidence="21" id="KW-1185">Reference proteome</keyword>
<dbReference type="InterPro" id="IPR036097">
    <property type="entry name" value="HisK_dim/P_sf"/>
</dbReference>
<feature type="domain" description="Response regulatory" evidence="18">
    <location>
        <begin position="800"/>
        <end position="921"/>
    </location>
</feature>
<dbReference type="CDD" id="cd17546">
    <property type="entry name" value="REC_hyHK_CKI1_RcsC-like"/>
    <property type="match status" value="1"/>
</dbReference>
<evidence type="ECO:0000313" key="20">
    <source>
        <dbReference type="EMBL" id="QDO96850.1"/>
    </source>
</evidence>
<dbReference type="CDD" id="cd16922">
    <property type="entry name" value="HATPase_EvgS-ArcB-TorS-like"/>
    <property type="match status" value="1"/>
</dbReference>
<dbReference type="Proteomes" id="UP000317496">
    <property type="component" value="Chromosome"/>
</dbReference>
<feature type="modified residue" description="4-aspartylphosphate" evidence="15">
    <location>
        <position position="851"/>
    </location>
</feature>
<dbReference type="Gene3D" id="1.20.120.160">
    <property type="entry name" value="HPT domain"/>
    <property type="match status" value="1"/>
</dbReference>
<dbReference type="SMART" id="SM00387">
    <property type="entry name" value="HATPase_c"/>
    <property type="match status" value="1"/>
</dbReference>
<dbReference type="PROSITE" id="PS50109">
    <property type="entry name" value="HIS_KIN"/>
    <property type="match status" value="1"/>
</dbReference>
<dbReference type="Gene3D" id="1.10.287.130">
    <property type="match status" value="1"/>
</dbReference>
<keyword evidence="12" id="KW-0902">Two-component regulatory system</keyword>
<protein>
    <recommendedName>
        <fullName evidence="3">histidine kinase</fullName>
        <ecNumber evidence="3">2.7.13.3</ecNumber>
    </recommendedName>
</protein>
<keyword evidence="10" id="KW-0067">ATP-binding</keyword>
<evidence type="ECO:0000256" key="5">
    <source>
        <dbReference type="ARBA" id="ARBA00022553"/>
    </source>
</evidence>
<dbReference type="SUPFAM" id="SSF47226">
    <property type="entry name" value="Histidine-containing phosphotransfer domain, HPT domain"/>
    <property type="match status" value="1"/>
</dbReference>
<evidence type="ECO:0000256" key="16">
    <source>
        <dbReference type="SAM" id="Phobius"/>
    </source>
</evidence>
<dbReference type="AlphaFoldDB" id="A0A516GZT6"/>
<dbReference type="EC" id="2.7.13.3" evidence="3"/>
<dbReference type="InterPro" id="IPR008207">
    <property type="entry name" value="Sig_transdc_His_kin_Hpt_dom"/>
</dbReference>
<dbReference type="GO" id="GO:0005524">
    <property type="term" value="F:ATP binding"/>
    <property type="evidence" value="ECO:0007669"/>
    <property type="project" value="UniProtKB-KW"/>
</dbReference>
<dbReference type="SUPFAM" id="SSF103190">
    <property type="entry name" value="Sensory domain-like"/>
    <property type="match status" value="1"/>
</dbReference>
<evidence type="ECO:0000259" key="18">
    <source>
        <dbReference type="PROSITE" id="PS50110"/>
    </source>
</evidence>
<evidence type="ECO:0000256" key="4">
    <source>
        <dbReference type="ARBA" id="ARBA00022475"/>
    </source>
</evidence>
<dbReference type="InterPro" id="IPR001789">
    <property type="entry name" value="Sig_transdc_resp-reg_receiver"/>
</dbReference>
<evidence type="ECO:0000259" key="19">
    <source>
        <dbReference type="PROSITE" id="PS50894"/>
    </source>
</evidence>
<keyword evidence="9" id="KW-0418">Kinase</keyword>
<name>A0A516GZT6_9PROT</name>